<dbReference type="InterPro" id="IPR012349">
    <property type="entry name" value="Split_barrel_FMN-bd"/>
</dbReference>
<sequence length="128" mass="14032">MDVITELGRGEYLLLTTFRKDGTPVPTPVWVAPGPDDDVIYAWSAKETGKVKRIRRSGDVEIGPCDFRGNPKGGSVKARARLMDDDASDDVRSRIVKKYGFMGWLTMTGSKLRRGRTGTIGIEITAAS</sequence>
<accession>A0ABX1FQF6</accession>
<comment type="caution">
    <text evidence="3">The sequence shown here is derived from an EMBL/GenBank/DDBJ whole genome shotgun (WGS) entry which is preliminary data.</text>
</comment>
<dbReference type="Pfam" id="PF01243">
    <property type="entry name" value="PNPOx_N"/>
    <property type="match status" value="1"/>
</dbReference>
<dbReference type="InterPro" id="IPR011576">
    <property type="entry name" value="Pyridox_Oxase_N"/>
</dbReference>
<keyword evidence="4" id="KW-1185">Reference proteome</keyword>
<dbReference type="NCBIfam" id="TIGR03666">
    <property type="entry name" value="Rv2061_F420"/>
    <property type="match status" value="1"/>
</dbReference>
<feature type="domain" description="Pyridoxamine 5'-phosphate oxidase N-terminal" evidence="2">
    <location>
        <begin position="13"/>
        <end position="100"/>
    </location>
</feature>
<dbReference type="PANTHER" id="PTHR35176:SF11">
    <property type="entry name" value="PYRIDOXAMINE 5'-PHOSPHATE OXIDASE FAMILY PROTEIN"/>
    <property type="match status" value="1"/>
</dbReference>
<dbReference type="InterPro" id="IPR019965">
    <property type="entry name" value="PPOX_F420-dep_Rv2061_put"/>
</dbReference>
<proteinExistence type="predicted"/>
<evidence type="ECO:0000313" key="3">
    <source>
        <dbReference type="EMBL" id="NKE61251.1"/>
    </source>
</evidence>
<evidence type="ECO:0000259" key="2">
    <source>
        <dbReference type="Pfam" id="PF01243"/>
    </source>
</evidence>
<evidence type="ECO:0000313" key="4">
    <source>
        <dbReference type="Proteomes" id="UP001515943"/>
    </source>
</evidence>
<keyword evidence="1" id="KW-0560">Oxidoreductase</keyword>
<dbReference type="Proteomes" id="UP001515943">
    <property type="component" value="Unassembled WGS sequence"/>
</dbReference>
<reference evidence="3 4" key="1">
    <citation type="submission" date="2019-08" db="EMBL/GenBank/DDBJ databases">
        <title>Lentzea from Indian Himalayas.</title>
        <authorList>
            <person name="Mandal S."/>
            <person name="Mallick Gupta A."/>
            <person name="Maiti P.K."/>
            <person name="Sarkar J."/>
            <person name="Mandal S."/>
        </authorList>
    </citation>
    <scope>NUCLEOTIDE SEQUENCE [LARGE SCALE GENOMIC DNA]</scope>
    <source>
        <strain evidence="3 4">PSKA42</strain>
    </source>
</reference>
<name>A0ABX1FQF6_9PSEU</name>
<dbReference type="EMBL" id="VSRL01000163">
    <property type="protein sequence ID" value="NKE61251.1"/>
    <property type="molecule type" value="Genomic_DNA"/>
</dbReference>
<protein>
    <submittedName>
        <fullName evidence="3">PPOX class F420-dependent oxidoreductase</fullName>
    </submittedName>
</protein>
<gene>
    <name evidence="3" type="ORF">FXN61_32565</name>
</gene>
<evidence type="ECO:0000256" key="1">
    <source>
        <dbReference type="ARBA" id="ARBA00023002"/>
    </source>
</evidence>
<dbReference type="SUPFAM" id="SSF50475">
    <property type="entry name" value="FMN-binding split barrel"/>
    <property type="match status" value="1"/>
</dbReference>
<organism evidence="3 4">
    <name type="scientific">Lentzea indica</name>
    <dbReference type="NCBI Taxonomy" id="2604800"/>
    <lineage>
        <taxon>Bacteria</taxon>
        <taxon>Bacillati</taxon>
        <taxon>Actinomycetota</taxon>
        <taxon>Actinomycetes</taxon>
        <taxon>Pseudonocardiales</taxon>
        <taxon>Pseudonocardiaceae</taxon>
        <taxon>Lentzea</taxon>
    </lineage>
</organism>
<dbReference type="PANTHER" id="PTHR35176">
    <property type="entry name" value="HEME OXYGENASE HI_0854-RELATED"/>
    <property type="match status" value="1"/>
</dbReference>
<dbReference type="InterPro" id="IPR052019">
    <property type="entry name" value="F420H2_bilvrd_red/Heme_oxyg"/>
</dbReference>
<dbReference type="Gene3D" id="2.30.110.10">
    <property type="entry name" value="Electron Transport, Fmn-binding Protein, Chain A"/>
    <property type="match status" value="1"/>
</dbReference>